<dbReference type="InterPro" id="IPR025859">
    <property type="entry name" value="AurF/CmlI"/>
</dbReference>
<dbReference type="InterPro" id="IPR009078">
    <property type="entry name" value="Ferritin-like_SF"/>
</dbReference>
<reference evidence="1" key="1">
    <citation type="submission" date="2023-03" db="EMBL/GenBank/DDBJ databases">
        <title>Chitinimonas shenzhenensis gen. nov., sp. nov., a novel member of family Burkholderiaceae isolated from activated sludge collected in Shen Zhen, China.</title>
        <authorList>
            <person name="Wang X."/>
        </authorList>
    </citation>
    <scope>NUCLEOTIDE SEQUENCE</scope>
    <source>
        <strain evidence="1">DQS-5</strain>
    </source>
</reference>
<keyword evidence="2" id="KW-1185">Reference proteome</keyword>
<dbReference type="Proteomes" id="UP001172778">
    <property type="component" value="Unassembled WGS sequence"/>
</dbReference>
<accession>A0ABT7DZ60</accession>
<proteinExistence type="predicted"/>
<evidence type="ECO:0000313" key="1">
    <source>
        <dbReference type="EMBL" id="MDK2125345.1"/>
    </source>
</evidence>
<dbReference type="RefSeq" id="WP_284101655.1">
    <property type="nucleotide sequence ID" value="NZ_JARRAF010000018.1"/>
</dbReference>
<name>A0ABT7DZ60_9NEIS</name>
<protein>
    <submittedName>
        <fullName evidence="1">Diiron oxygenase</fullName>
    </submittedName>
</protein>
<dbReference type="Pfam" id="PF11583">
    <property type="entry name" value="AurF"/>
    <property type="match status" value="1"/>
</dbReference>
<dbReference type="InterPro" id="IPR012348">
    <property type="entry name" value="RNR-like"/>
</dbReference>
<evidence type="ECO:0000313" key="2">
    <source>
        <dbReference type="Proteomes" id="UP001172778"/>
    </source>
</evidence>
<dbReference type="Gene3D" id="1.10.620.20">
    <property type="entry name" value="Ribonucleotide Reductase, subunit A"/>
    <property type="match status" value="1"/>
</dbReference>
<sequence length="308" mass="36698">MNQAGRLACAAGPFAPLPMELGRLFMPEALTPLFFTPVYAGLTAEQRLYYNQLQACCFNEQIVFFESLIGDGVMQALLKENWPPTFARQLRQFWQEEQAHSAMFRRLNRSSRPQWYERADYHFVRFAPPLWAFIRWAARHPRLFPMLLWLMLLQEERSLHYSSEFLRHRQQLEPHFVEVYRLHMIDEAGHVRSDLALLDQLWPSLSMRSRQRNARWLAWVIREFVSGPKRGQWRVIEALLQAFPALQAQRCWIREQVVALEQNETFQLSLYSRRIVPRSFERFDQWPELQVLEGAIRGYRWQGKAQAC</sequence>
<dbReference type="SUPFAM" id="SSF47240">
    <property type="entry name" value="Ferritin-like"/>
    <property type="match status" value="1"/>
</dbReference>
<gene>
    <name evidence="1" type="ORF">PZA18_14915</name>
</gene>
<organism evidence="1 2">
    <name type="scientific">Parachitinimonas caeni</name>
    <dbReference type="NCBI Taxonomy" id="3031301"/>
    <lineage>
        <taxon>Bacteria</taxon>
        <taxon>Pseudomonadati</taxon>
        <taxon>Pseudomonadota</taxon>
        <taxon>Betaproteobacteria</taxon>
        <taxon>Neisseriales</taxon>
        <taxon>Chitinibacteraceae</taxon>
        <taxon>Parachitinimonas</taxon>
    </lineage>
</organism>
<comment type="caution">
    <text evidence="1">The sequence shown here is derived from an EMBL/GenBank/DDBJ whole genome shotgun (WGS) entry which is preliminary data.</text>
</comment>
<dbReference type="EMBL" id="JARRAF010000018">
    <property type="protein sequence ID" value="MDK2125345.1"/>
    <property type="molecule type" value="Genomic_DNA"/>
</dbReference>